<evidence type="ECO:0000256" key="1">
    <source>
        <dbReference type="ARBA" id="ARBA00007613"/>
    </source>
</evidence>
<dbReference type="GO" id="GO:0015562">
    <property type="term" value="F:efflux transmembrane transporter activity"/>
    <property type="evidence" value="ECO:0007669"/>
    <property type="project" value="InterPro"/>
</dbReference>
<feature type="coiled-coil region" evidence="2">
    <location>
        <begin position="309"/>
        <end position="336"/>
    </location>
</feature>
<dbReference type="InterPro" id="IPR010131">
    <property type="entry name" value="MdtP/NodT-like"/>
</dbReference>
<dbReference type="PANTHER" id="PTHR30203:SF24">
    <property type="entry name" value="BLR4935 PROTEIN"/>
    <property type="match status" value="1"/>
</dbReference>
<proteinExistence type="inferred from homology"/>
<dbReference type="RefSeq" id="WP_074655422.1">
    <property type="nucleotide sequence ID" value="NZ_FNSD01000001.1"/>
</dbReference>
<dbReference type="PANTHER" id="PTHR30203">
    <property type="entry name" value="OUTER MEMBRANE CATION EFFLUX PROTEIN"/>
    <property type="match status" value="1"/>
</dbReference>
<dbReference type="Gene3D" id="1.20.1600.10">
    <property type="entry name" value="Outer membrane efflux proteins (OEP)"/>
    <property type="match status" value="1"/>
</dbReference>
<sequence length="423" mass="47829">MSRPESCRRSGESKSLRARTFGYATAAALFALPHLIAQQPLSLTDAITSALSSPAAQVFDEQLNESRAQVRQAGLGLNPRLYLQSEDLRPWDSQFSFTTQTEDYGYLMQTFELDGKRRKRVGVAEADLHVAQTERDLKRQQFIASVAASYWKAVSAQSIVDLLQQDIAGVDEIVRYHKERVDQGAMRGVDLIRVQIERDRVYLSLQTAQRDAALARAELFRQIGRQDFSTIRLTDDIANVQMLPPVDVQTALSRRYDLKIAEQQLASAQANLRLQHAVATPDLDLSAGYKRNSADNTLYTAMNIQLPVRNRNQGEIERAQAQVRLAEDQLRQAQMAAKADIDAARVSYQQQLEIVQHTLPDMRYRARQNLTIMTEAYRIGGVDLLRYIDAERTEIDVEITALKTLTEYQQSAFRLQIATGERP</sequence>
<dbReference type="Proteomes" id="UP000182409">
    <property type="component" value="Unassembled WGS sequence"/>
</dbReference>
<reference evidence="3 4" key="1">
    <citation type="submission" date="2016-10" db="EMBL/GenBank/DDBJ databases">
        <authorList>
            <person name="de Groot N.N."/>
        </authorList>
    </citation>
    <scope>NUCLEOTIDE SEQUENCE [LARGE SCALE GENOMIC DNA]</scope>
    <source>
        <strain evidence="3 4">AB35.6</strain>
    </source>
</reference>
<organism evidence="3 4">
    <name type="scientific">Terriglobus roseus</name>
    <dbReference type="NCBI Taxonomy" id="392734"/>
    <lineage>
        <taxon>Bacteria</taxon>
        <taxon>Pseudomonadati</taxon>
        <taxon>Acidobacteriota</taxon>
        <taxon>Terriglobia</taxon>
        <taxon>Terriglobales</taxon>
        <taxon>Acidobacteriaceae</taxon>
        <taxon>Terriglobus</taxon>
    </lineage>
</organism>
<evidence type="ECO:0000313" key="3">
    <source>
        <dbReference type="EMBL" id="SEC53644.1"/>
    </source>
</evidence>
<accession>A0A1H4TBY6</accession>
<evidence type="ECO:0000256" key="2">
    <source>
        <dbReference type="SAM" id="Coils"/>
    </source>
</evidence>
<dbReference type="SUPFAM" id="SSF56954">
    <property type="entry name" value="Outer membrane efflux proteins (OEP)"/>
    <property type="match status" value="1"/>
</dbReference>
<dbReference type="InterPro" id="IPR003423">
    <property type="entry name" value="OMP_efflux"/>
</dbReference>
<dbReference type="AlphaFoldDB" id="A0A1H4TBY6"/>
<protein>
    <submittedName>
        <fullName evidence="3">Outer membrane protein, cobalt-zinc-cadmium efflux system</fullName>
    </submittedName>
</protein>
<comment type="similarity">
    <text evidence="1">Belongs to the outer membrane factor (OMF) (TC 1.B.17) family.</text>
</comment>
<dbReference type="EMBL" id="FNSD01000001">
    <property type="protein sequence ID" value="SEC53644.1"/>
    <property type="molecule type" value="Genomic_DNA"/>
</dbReference>
<keyword evidence="2" id="KW-0175">Coiled coil</keyword>
<name>A0A1H4TBY6_9BACT</name>
<evidence type="ECO:0000313" key="4">
    <source>
        <dbReference type="Proteomes" id="UP000182409"/>
    </source>
</evidence>
<gene>
    <name evidence="3" type="ORF">SAMN05443244_3702</name>
</gene>
<dbReference type="Pfam" id="PF02321">
    <property type="entry name" value="OEP"/>
    <property type="match status" value="2"/>
</dbReference>